<organism evidence="3 4">
    <name type="scientific">Candidatus Frankia alpina</name>
    <dbReference type="NCBI Taxonomy" id="2699483"/>
    <lineage>
        <taxon>Bacteria</taxon>
        <taxon>Bacillati</taxon>
        <taxon>Actinomycetota</taxon>
        <taxon>Actinomycetes</taxon>
        <taxon>Frankiales</taxon>
        <taxon>Frankiaceae</taxon>
        <taxon>Frankia</taxon>
    </lineage>
</organism>
<keyword evidence="2" id="KW-0472">Membrane</keyword>
<dbReference type="RefSeq" id="WP_136446718.1">
    <property type="nucleotide sequence ID" value="NZ_SSXH01000027.1"/>
</dbReference>
<name>A0A4V3Z809_9ACTN</name>
<dbReference type="Proteomes" id="UP000305282">
    <property type="component" value="Unassembled WGS sequence"/>
</dbReference>
<proteinExistence type="predicted"/>
<dbReference type="EMBL" id="SSXH01000027">
    <property type="protein sequence ID" value="THJ75949.1"/>
    <property type="molecule type" value="Genomic_DNA"/>
</dbReference>
<sequence length="127" mass="12850">MTGAQPPPAGPSPSKGGAGGWPGPARGHDAGESDDSDAPPPGGWFGLRVLPAGWMRALLMTVTALVTVVVALGDLASAWVVGVLPLAVAAMVAYHELLDRMLHPADRDPADSDPATARNSPGDPATR</sequence>
<accession>A0A4V3Z809</accession>
<evidence type="ECO:0000256" key="1">
    <source>
        <dbReference type="SAM" id="MobiDB-lite"/>
    </source>
</evidence>
<dbReference type="AlphaFoldDB" id="A0A4V3Z809"/>
<keyword evidence="2" id="KW-0812">Transmembrane</keyword>
<evidence type="ECO:0000313" key="4">
    <source>
        <dbReference type="Proteomes" id="UP000305282"/>
    </source>
</evidence>
<keyword evidence="4" id="KW-1185">Reference proteome</keyword>
<evidence type="ECO:0000313" key="3">
    <source>
        <dbReference type="EMBL" id="THJ75949.1"/>
    </source>
</evidence>
<feature type="transmembrane region" description="Helical" evidence="2">
    <location>
        <begin position="54"/>
        <end position="72"/>
    </location>
</feature>
<keyword evidence="2" id="KW-1133">Transmembrane helix</keyword>
<dbReference type="OrthoDB" id="3218117at2"/>
<reference evidence="3 4" key="1">
    <citation type="submission" date="2019-04" db="EMBL/GenBank/DDBJ databases">
        <title>Draft genome sequences for three unisolated Alnus-infective Frankia Sp+ strains, AgTrS, AiOr and AvVan, the first sequenced Frankia strains able to sporulate in-planta.</title>
        <authorList>
            <person name="Bethencourt L."/>
            <person name="Vautrin F."/>
            <person name="Taib N."/>
            <person name="Dubost A."/>
            <person name="Castro-Garcia L."/>
            <person name="Imbaud O."/>
            <person name="Abrouk D."/>
            <person name="Fournier P."/>
            <person name="Briolay J."/>
            <person name="Nguyen A."/>
            <person name="Normand P."/>
            <person name="Fernandez M.P."/>
            <person name="Brochier-Armanet C."/>
            <person name="Herrera-Belaroussi A."/>
        </authorList>
    </citation>
    <scope>NUCLEOTIDE SEQUENCE [LARGE SCALE GENOMIC DNA]</scope>
    <source>
        <strain evidence="3 4">AvVan</strain>
    </source>
</reference>
<feature type="compositionally biased region" description="Pro residues" evidence="1">
    <location>
        <begin position="1"/>
        <end position="11"/>
    </location>
</feature>
<evidence type="ECO:0000256" key="2">
    <source>
        <dbReference type="SAM" id="Phobius"/>
    </source>
</evidence>
<feature type="region of interest" description="Disordered" evidence="1">
    <location>
        <begin position="1"/>
        <end position="43"/>
    </location>
</feature>
<comment type="caution">
    <text evidence="3">The sequence shown here is derived from an EMBL/GenBank/DDBJ whole genome shotgun (WGS) entry which is preliminary data.</text>
</comment>
<feature type="transmembrane region" description="Helical" evidence="2">
    <location>
        <begin position="78"/>
        <end position="97"/>
    </location>
</feature>
<feature type="region of interest" description="Disordered" evidence="1">
    <location>
        <begin position="104"/>
        <end position="127"/>
    </location>
</feature>
<gene>
    <name evidence="3" type="ORF">E7Y31_02460</name>
</gene>
<protein>
    <submittedName>
        <fullName evidence="3">Uncharacterized protein</fullName>
    </submittedName>
</protein>